<dbReference type="InterPro" id="IPR046431">
    <property type="entry name" value="FAF_dom"/>
</dbReference>
<feature type="region of interest" description="Disordered" evidence="2">
    <location>
        <begin position="26"/>
        <end position="47"/>
    </location>
</feature>
<dbReference type="PANTHER" id="PTHR33155">
    <property type="entry name" value="FANTASTIC FOUR-LIKE PROTEIN (DUF3049)"/>
    <property type="match status" value="1"/>
</dbReference>
<accession>A0A7I8L7F6</accession>
<organism evidence="4 5">
    <name type="scientific">Spirodela intermedia</name>
    <name type="common">Intermediate duckweed</name>
    <dbReference type="NCBI Taxonomy" id="51605"/>
    <lineage>
        <taxon>Eukaryota</taxon>
        <taxon>Viridiplantae</taxon>
        <taxon>Streptophyta</taxon>
        <taxon>Embryophyta</taxon>
        <taxon>Tracheophyta</taxon>
        <taxon>Spermatophyta</taxon>
        <taxon>Magnoliopsida</taxon>
        <taxon>Liliopsida</taxon>
        <taxon>Araceae</taxon>
        <taxon>Lemnoideae</taxon>
        <taxon>Spirodela</taxon>
    </lineage>
</organism>
<evidence type="ECO:0000256" key="1">
    <source>
        <dbReference type="ARBA" id="ARBA00008690"/>
    </source>
</evidence>
<dbReference type="EMBL" id="LR746275">
    <property type="protein sequence ID" value="CAA7405987.1"/>
    <property type="molecule type" value="Genomic_DNA"/>
</dbReference>
<feature type="domain" description="FAF" evidence="3">
    <location>
        <begin position="127"/>
        <end position="179"/>
    </location>
</feature>
<keyword evidence="5" id="KW-1185">Reference proteome</keyword>
<comment type="similarity">
    <text evidence="1">Belongs to the fantastic four family.</text>
</comment>
<dbReference type="InterPro" id="IPR021410">
    <property type="entry name" value="FAF"/>
</dbReference>
<reference evidence="4" key="1">
    <citation type="submission" date="2020-02" db="EMBL/GenBank/DDBJ databases">
        <authorList>
            <person name="Scholz U."/>
            <person name="Mascher M."/>
            <person name="Fiebig A."/>
        </authorList>
    </citation>
    <scope>NUCLEOTIDE SEQUENCE</scope>
</reference>
<dbReference type="PANTHER" id="PTHR33155:SF27">
    <property type="entry name" value="FANTASTIC FOUR-LIKE PROTEIN (DUF3049)"/>
    <property type="match status" value="1"/>
</dbReference>
<evidence type="ECO:0000313" key="5">
    <source>
        <dbReference type="Proteomes" id="UP000663760"/>
    </source>
</evidence>
<gene>
    <name evidence="4" type="ORF">SI8410_12016665</name>
</gene>
<feature type="compositionally biased region" description="Low complexity" evidence="2">
    <location>
        <begin position="26"/>
        <end position="42"/>
    </location>
</feature>
<protein>
    <recommendedName>
        <fullName evidence="3">FAF domain-containing protein</fullName>
    </recommendedName>
</protein>
<dbReference type="AlphaFoldDB" id="A0A7I8L7F6"/>
<evidence type="ECO:0000313" key="4">
    <source>
        <dbReference type="EMBL" id="CAA7405987.1"/>
    </source>
</evidence>
<dbReference type="Pfam" id="PF11250">
    <property type="entry name" value="FAF"/>
    <property type="match status" value="1"/>
</dbReference>
<feature type="region of interest" description="Disordered" evidence="2">
    <location>
        <begin position="110"/>
        <end position="134"/>
    </location>
</feature>
<dbReference type="Proteomes" id="UP000663760">
    <property type="component" value="Chromosome 12"/>
</dbReference>
<evidence type="ECO:0000259" key="3">
    <source>
        <dbReference type="Pfam" id="PF11250"/>
    </source>
</evidence>
<evidence type="ECO:0000256" key="2">
    <source>
        <dbReference type="SAM" id="MobiDB-lite"/>
    </source>
</evidence>
<proteinExistence type="inferred from homology"/>
<sequence length="249" mass="26722">MAAAGGGGLRCVAGELPRPPANVLGAAAVGPGPQAAPQPQQEPAEKIDEGTRGLSFLYYRGSGAGAGAASVAGSLELCTESLGFESCCDGKMGVEEEKTEMEIRRRIEETSCRKAARPSKRRTETREFPPPLPWLSAGGGKGYLKAVKKDGRLVLTEVRLRRPEILRASRHGGRLRLELIKPPVPEEEETTGKVAEEDWTLQSRRRPAAPPGGQMRSGGFGRRCQEAVREGLMLPPPPFWGAPRFVTTA</sequence>
<name>A0A7I8L7F6_SPIIN</name>
<dbReference type="OrthoDB" id="781255at2759"/>
<feature type="region of interest" description="Disordered" evidence="2">
    <location>
        <begin position="184"/>
        <end position="220"/>
    </location>
</feature>